<feature type="chain" id="PRO_5038927705" evidence="3">
    <location>
        <begin position="22"/>
        <end position="244"/>
    </location>
</feature>
<dbReference type="Gene3D" id="3.40.50.720">
    <property type="entry name" value="NAD(P)-binding Rossmann-like Domain"/>
    <property type="match status" value="1"/>
</dbReference>
<accession>A0A3M2LAV0</accession>
<evidence type="ECO:0000313" key="5">
    <source>
        <dbReference type="Proteomes" id="UP000282674"/>
    </source>
</evidence>
<feature type="signal peptide" evidence="3">
    <location>
        <begin position="1"/>
        <end position="21"/>
    </location>
</feature>
<dbReference type="RefSeq" id="WP_122199813.1">
    <property type="nucleotide sequence ID" value="NZ_JBHSKC010000028.1"/>
</dbReference>
<dbReference type="SUPFAM" id="SSF51735">
    <property type="entry name" value="NAD(P)-binding Rossmann-fold domains"/>
    <property type="match status" value="1"/>
</dbReference>
<dbReference type="GO" id="GO:0016491">
    <property type="term" value="F:oxidoreductase activity"/>
    <property type="evidence" value="ECO:0007669"/>
    <property type="project" value="UniProtKB-KW"/>
</dbReference>
<evidence type="ECO:0000256" key="2">
    <source>
        <dbReference type="ARBA" id="ARBA00023002"/>
    </source>
</evidence>
<dbReference type="PRINTS" id="PR00081">
    <property type="entry name" value="GDHRDH"/>
</dbReference>
<protein>
    <submittedName>
        <fullName evidence="4">SDR family oxidoreductase</fullName>
    </submittedName>
</protein>
<reference evidence="4 5" key="1">
    <citation type="submission" date="2018-10" db="EMBL/GenBank/DDBJ databases">
        <title>Isolation from soil.</title>
        <authorList>
            <person name="Hu J."/>
        </authorList>
    </citation>
    <scope>NUCLEOTIDE SEQUENCE [LARGE SCALE GENOMIC DNA]</scope>
    <source>
        <strain evidence="4 5">NEAU-Ht49</strain>
    </source>
</reference>
<keyword evidence="2" id="KW-0560">Oxidoreductase</keyword>
<dbReference type="PANTHER" id="PTHR43639">
    <property type="entry name" value="OXIDOREDUCTASE, SHORT-CHAIN DEHYDROGENASE/REDUCTASE FAMILY (AFU_ORTHOLOGUE AFUA_5G02870)"/>
    <property type="match status" value="1"/>
</dbReference>
<gene>
    <name evidence="4" type="ORF">EBO15_40850</name>
</gene>
<dbReference type="EMBL" id="RFFG01000168">
    <property type="protein sequence ID" value="RMI34554.1"/>
    <property type="molecule type" value="Genomic_DNA"/>
</dbReference>
<keyword evidence="5" id="KW-1185">Reference proteome</keyword>
<comment type="similarity">
    <text evidence="1">Belongs to the short-chain dehydrogenases/reductases (SDR) family.</text>
</comment>
<evidence type="ECO:0000313" key="4">
    <source>
        <dbReference type="EMBL" id="RMI34554.1"/>
    </source>
</evidence>
<dbReference type="AlphaFoldDB" id="A0A3M2LAV0"/>
<sequence>MARYRTALVTGAASRIGAALAAALAADGYTLHLHTGHDQARLHAKAQTLRARYGAAVTTHVVDLADQGAVSRWSAVLRDLRVDLLVNNASAFPATRPLSSINWDDLHHALAVHLLAPLDLVRVVSRGRGGHVVNVLDARLRLLDGQRLDYELAKHTLAQSTLLLAKALAPKVRVNALAPGLVLPPVDAGHGPNWLVDQARERAVLQRPARLDDLSMALRFLEHAISVTGQVINVDSGEHLGPRR</sequence>
<evidence type="ECO:0000256" key="3">
    <source>
        <dbReference type="SAM" id="SignalP"/>
    </source>
</evidence>
<dbReference type="Pfam" id="PF13561">
    <property type="entry name" value="adh_short_C2"/>
    <property type="match status" value="1"/>
</dbReference>
<dbReference type="OrthoDB" id="9803333at2"/>
<comment type="caution">
    <text evidence="4">The sequence shown here is derived from an EMBL/GenBank/DDBJ whole genome shotgun (WGS) entry which is preliminary data.</text>
</comment>
<organism evidence="4 5">
    <name type="scientific">Actinomadura harenae</name>
    <dbReference type="NCBI Taxonomy" id="2483351"/>
    <lineage>
        <taxon>Bacteria</taxon>
        <taxon>Bacillati</taxon>
        <taxon>Actinomycetota</taxon>
        <taxon>Actinomycetes</taxon>
        <taxon>Streptosporangiales</taxon>
        <taxon>Thermomonosporaceae</taxon>
        <taxon>Actinomadura</taxon>
    </lineage>
</organism>
<evidence type="ECO:0000256" key="1">
    <source>
        <dbReference type="ARBA" id="ARBA00006484"/>
    </source>
</evidence>
<dbReference type="InterPro" id="IPR002347">
    <property type="entry name" value="SDR_fam"/>
</dbReference>
<proteinExistence type="inferred from homology"/>
<dbReference type="PANTHER" id="PTHR43639:SF1">
    <property type="entry name" value="SHORT-CHAIN DEHYDROGENASE_REDUCTASE FAMILY PROTEIN"/>
    <property type="match status" value="1"/>
</dbReference>
<name>A0A3M2LAV0_9ACTN</name>
<keyword evidence="3" id="KW-0732">Signal</keyword>
<dbReference type="Proteomes" id="UP000282674">
    <property type="component" value="Unassembled WGS sequence"/>
</dbReference>
<dbReference type="InterPro" id="IPR036291">
    <property type="entry name" value="NAD(P)-bd_dom_sf"/>
</dbReference>